<dbReference type="GO" id="GO:0000156">
    <property type="term" value="F:phosphorelay response regulator activity"/>
    <property type="evidence" value="ECO:0007669"/>
    <property type="project" value="TreeGrafter"/>
</dbReference>
<dbReference type="Proteomes" id="UP000244184">
    <property type="component" value="Unassembled WGS sequence"/>
</dbReference>
<dbReference type="InterPro" id="IPR050351">
    <property type="entry name" value="BphY/WalK/GraS-like"/>
</dbReference>
<dbReference type="AlphaFoldDB" id="A0A2T6G4N5"/>
<dbReference type="InterPro" id="IPR036097">
    <property type="entry name" value="HisK_dim/P_sf"/>
</dbReference>
<evidence type="ECO:0000313" key="13">
    <source>
        <dbReference type="Proteomes" id="UP000244184"/>
    </source>
</evidence>
<dbReference type="PANTHER" id="PTHR42878:SF13">
    <property type="entry name" value="HISTIDINE KINASE"/>
    <property type="match status" value="1"/>
</dbReference>
<evidence type="ECO:0000256" key="7">
    <source>
        <dbReference type="ARBA" id="ARBA00022777"/>
    </source>
</evidence>
<protein>
    <recommendedName>
        <fullName evidence="3">histidine kinase</fullName>
        <ecNumber evidence="3">2.7.13.3</ecNumber>
    </recommendedName>
</protein>
<proteinExistence type="predicted"/>
<dbReference type="InterPro" id="IPR003594">
    <property type="entry name" value="HATPase_dom"/>
</dbReference>
<dbReference type="InterPro" id="IPR003661">
    <property type="entry name" value="HisK_dim/P_dom"/>
</dbReference>
<keyword evidence="4" id="KW-0597">Phosphoprotein</keyword>
<dbReference type="EMBL" id="PYHP01000030">
    <property type="protein sequence ID" value="PUA39098.1"/>
    <property type="molecule type" value="Genomic_DNA"/>
</dbReference>
<keyword evidence="6" id="KW-0547">Nucleotide-binding</keyword>
<dbReference type="InterPro" id="IPR004358">
    <property type="entry name" value="Sig_transdc_His_kin-like_C"/>
</dbReference>
<comment type="caution">
    <text evidence="12">The sequence shown here is derived from an EMBL/GenBank/DDBJ whole genome shotgun (WGS) entry which is preliminary data.</text>
</comment>
<dbReference type="GO" id="GO:0005524">
    <property type="term" value="F:ATP binding"/>
    <property type="evidence" value="ECO:0007669"/>
    <property type="project" value="UniProtKB-KW"/>
</dbReference>
<comment type="catalytic activity">
    <reaction evidence="1">
        <text>ATP + protein L-histidine = ADP + protein N-phospho-L-histidine.</text>
        <dbReference type="EC" id="2.7.13.3"/>
    </reaction>
</comment>
<feature type="transmembrane region" description="Helical" evidence="10">
    <location>
        <begin position="48"/>
        <end position="68"/>
    </location>
</feature>
<sequence length="364" mass="41411">MRLFVRFGIRIVGMMTAMVVLLLIAGLLFVVFHDKIAPSIGANKGLPLLLWMFVIFTGIIFSYILYCAQYLGKPLVYMMAWIQRLAEGDYAASPLEEQPIHKRNGKLKRPFRLYLEVLHHLQKLTEVLHTNRVEREQLDKFKQDWGAGISHDLKTPLTYIKSYSTLLLSSDYSWSDSEKERFVKEIAEKTRHLEELIGDLNLSFQTDFGQLPMEANDGDLTDFVRRIVADVANDPRASEQELEFEEDGRLVASFDPKLLGRALNNLLINAVIHNSPRTRIAAKVYRTDRAHIVIEDNGEGMDEDTRRYLFQRYYRGGSTERNSEGTGLGLAIAKQLVLVHRGDIEVTSEPGVGTTILISLPLQS</sequence>
<dbReference type="RefSeq" id="WP_108531540.1">
    <property type="nucleotide sequence ID" value="NZ_PYHP01000030.1"/>
</dbReference>
<gene>
    <name evidence="12" type="ORF">C8Z91_11555</name>
</gene>
<dbReference type="Gene3D" id="3.30.565.10">
    <property type="entry name" value="Histidine kinase-like ATPase, C-terminal domain"/>
    <property type="match status" value="1"/>
</dbReference>
<dbReference type="CDD" id="cd00082">
    <property type="entry name" value="HisKA"/>
    <property type="match status" value="1"/>
</dbReference>
<evidence type="ECO:0000256" key="3">
    <source>
        <dbReference type="ARBA" id="ARBA00012438"/>
    </source>
</evidence>
<dbReference type="SMART" id="SM00388">
    <property type="entry name" value="HisKA"/>
    <property type="match status" value="1"/>
</dbReference>
<dbReference type="Gene3D" id="1.10.287.130">
    <property type="match status" value="1"/>
</dbReference>
<evidence type="ECO:0000259" key="11">
    <source>
        <dbReference type="PROSITE" id="PS50109"/>
    </source>
</evidence>
<feature type="transmembrane region" description="Helical" evidence="10">
    <location>
        <begin position="12"/>
        <end position="32"/>
    </location>
</feature>
<keyword evidence="7 12" id="KW-0418">Kinase</keyword>
<evidence type="ECO:0000256" key="4">
    <source>
        <dbReference type="ARBA" id="ARBA00022553"/>
    </source>
</evidence>
<accession>A0A2T6G4N5</accession>
<evidence type="ECO:0000256" key="2">
    <source>
        <dbReference type="ARBA" id="ARBA00004370"/>
    </source>
</evidence>
<dbReference type="SUPFAM" id="SSF55874">
    <property type="entry name" value="ATPase domain of HSP90 chaperone/DNA topoisomerase II/histidine kinase"/>
    <property type="match status" value="1"/>
</dbReference>
<dbReference type="GO" id="GO:0000155">
    <property type="term" value="F:phosphorelay sensor kinase activity"/>
    <property type="evidence" value="ECO:0007669"/>
    <property type="project" value="InterPro"/>
</dbReference>
<keyword evidence="10" id="KW-0472">Membrane</keyword>
<comment type="subcellular location">
    <subcellularLocation>
        <location evidence="2">Membrane</location>
    </subcellularLocation>
</comment>
<dbReference type="PRINTS" id="PR00344">
    <property type="entry name" value="BCTRLSENSOR"/>
</dbReference>
<evidence type="ECO:0000256" key="10">
    <source>
        <dbReference type="SAM" id="Phobius"/>
    </source>
</evidence>
<dbReference type="SUPFAM" id="SSF47384">
    <property type="entry name" value="Homodimeric domain of signal transducing histidine kinase"/>
    <property type="match status" value="1"/>
</dbReference>
<name>A0A2T6G4N5_9BACL</name>
<keyword evidence="10" id="KW-0812">Transmembrane</keyword>
<keyword evidence="9" id="KW-0902">Two-component regulatory system</keyword>
<dbReference type="SMART" id="SM00387">
    <property type="entry name" value="HATPase_c"/>
    <property type="match status" value="1"/>
</dbReference>
<keyword evidence="8" id="KW-0067">ATP-binding</keyword>
<dbReference type="EC" id="2.7.13.3" evidence="3"/>
<reference evidence="12 13" key="1">
    <citation type="submission" date="2018-03" db="EMBL/GenBank/DDBJ databases">
        <title>Genome sequence of Paenibacillus elgii strain AC13 an antimicrobial compound producing bacteria.</title>
        <authorList>
            <person name="Kurokawa A.S."/>
            <person name="Araujo J.F."/>
            <person name="Costa R.A."/>
            <person name="Ortega D.B."/>
            <person name="Pires A.S."/>
            <person name="Pappas G.J.Jr."/>
            <person name="Franco O.L."/>
            <person name="Barreto C."/>
            <person name="Magalhaes B.S."/>
            <person name="Kruger R.H."/>
        </authorList>
    </citation>
    <scope>NUCLEOTIDE SEQUENCE [LARGE SCALE GENOMIC DNA]</scope>
    <source>
        <strain evidence="12 13">AC13</strain>
    </source>
</reference>
<feature type="domain" description="Histidine kinase" evidence="11">
    <location>
        <begin position="148"/>
        <end position="364"/>
    </location>
</feature>
<dbReference type="Pfam" id="PF00512">
    <property type="entry name" value="HisKA"/>
    <property type="match status" value="1"/>
</dbReference>
<dbReference type="PROSITE" id="PS50109">
    <property type="entry name" value="HIS_KIN"/>
    <property type="match status" value="1"/>
</dbReference>
<dbReference type="InterPro" id="IPR036890">
    <property type="entry name" value="HATPase_C_sf"/>
</dbReference>
<keyword evidence="10" id="KW-1133">Transmembrane helix</keyword>
<dbReference type="Pfam" id="PF02518">
    <property type="entry name" value="HATPase_c"/>
    <property type="match status" value="1"/>
</dbReference>
<dbReference type="GO" id="GO:0007234">
    <property type="term" value="P:osmosensory signaling via phosphorelay pathway"/>
    <property type="evidence" value="ECO:0007669"/>
    <property type="project" value="TreeGrafter"/>
</dbReference>
<keyword evidence="5" id="KW-0808">Transferase</keyword>
<evidence type="ECO:0000256" key="6">
    <source>
        <dbReference type="ARBA" id="ARBA00022741"/>
    </source>
</evidence>
<evidence type="ECO:0000256" key="1">
    <source>
        <dbReference type="ARBA" id="ARBA00000085"/>
    </source>
</evidence>
<evidence type="ECO:0000256" key="5">
    <source>
        <dbReference type="ARBA" id="ARBA00022679"/>
    </source>
</evidence>
<dbReference type="InterPro" id="IPR005467">
    <property type="entry name" value="His_kinase_dom"/>
</dbReference>
<evidence type="ECO:0000256" key="9">
    <source>
        <dbReference type="ARBA" id="ARBA00023012"/>
    </source>
</evidence>
<evidence type="ECO:0000256" key="8">
    <source>
        <dbReference type="ARBA" id="ARBA00022840"/>
    </source>
</evidence>
<organism evidence="12 13">
    <name type="scientific">Paenibacillus elgii</name>
    <dbReference type="NCBI Taxonomy" id="189691"/>
    <lineage>
        <taxon>Bacteria</taxon>
        <taxon>Bacillati</taxon>
        <taxon>Bacillota</taxon>
        <taxon>Bacilli</taxon>
        <taxon>Bacillales</taxon>
        <taxon>Paenibacillaceae</taxon>
        <taxon>Paenibacillus</taxon>
    </lineage>
</organism>
<evidence type="ECO:0000313" key="12">
    <source>
        <dbReference type="EMBL" id="PUA39098.1"/>
    </source>
</evidence>
<dbReference type="PANTHER" id="PTHR42878">
    <property type="entry name" value="TWO-COMPONENT HISTIDINE KINASE"/>
    <property type="match status" value="1"/>
</dbReference>
<dbReference type="GO" id="GO:0030295">
    <property type="term" value="F:protein kinase activator activity"/>
    <property type="evidence" value="ECO:0007669"/>
    <property type="project" value="TreeGrafter"/>
</dbReference>